<evidence type="ECO:0000313" key="3">
    <source>
        <dbReference type="Proteomes" id="UP001454036"/>
    </source>
</evidence>
<proteinExistence type="predicted"/>
<reference evidence="2 3" key="1">
    <citation type="submission" date="2024-01" db="EMBL/GenBank/DDBJ databases">
        <title>The complete chloroplast genome sequence of Lithospermum erythrorhizon: insights into the phylogenetic relationship among Boraginaceae species and the maternal lineages of purple gromwells.</title>
        <authorList>
            <person name="Okada T."/>
            <person name="Watanabe K."/>
        </authorList>
    </citation>
    <scope>NUCLEOTIDE SEQUENCE [LARGE SCALE GENOMIC DNA]</scope>
</reference>
<protein>
    <submittedName>
        <fullName evidence="2">Uncharacterized protein</fullName>
    </submittedName>
</protein>
<organism evidence="2 3">
    <name type="scientific">Lithospermum erythrorhizon</name>
    <name type="common">Purple gromwell</name>
    <name type="synonym">Lithospermum officinale var. erythrorhizon</name>
    <dbReference type="NCBI Taxonomy" id="34254"/>
    <lineage>
        <taxon>Eukaryota</taxon>
        <taxon>Viridiplantae</taxon>
        <taxon>Streptophyta</taxon>
        <taxon>Embryophyta</taxon>
        <taxon>Tracheophyta</taxon>
        <taxon>Spermatophyta</taxon>
        <taxon>Magnoliopsida</taxon>
        <taxon>eudicotyledons</taxon>
        <taxon>Gunneridae</taxon>
        <taxon>Pentapetalae</taxon>
        <taxon>asterids</taxon>
        <taxon>lamiids</taxon>
        <taxon>Boraginales</taxon>
        <taxon>Boraginaceae</taxon>
        <taxon>Boraginoideae</taxon>
        <taxon>Lithospermeae</taxon>
        <taxon>Lithospermum</taxon>
    </lineage>
</organism>
<evidence type="ECO:0000256" key="1">
    <source>
        <dbReference type="SAM" id="MobiDB-lite"/>
    </source>
</evidence>
<evidence type="ECO:0000313" key="2">
    <source>
        <dbReference type="EMBL" id="GAA0172900.1"/>
    </source>
</evidence>
<feature type="region of interest" description="Disordered" evidence="1">
    <location>
        <begin position="1"/>
        <end position="102"/>
    </location>
</feature>
<name>A0AAV3R9A3_LITER</name>
<comment type="caution">
    <text evidence="2">The sequence shown here is derived from an EMBL/GenBank/DDBJ whole genome shotgun (WGS) entry which is preliminary data.</text>
</comment>
<keyword evidence="3" id="KW-1185">Reference proteome</keyword>
<gene>
    <name evidence="2" type="ORF">LIER_26630</name>
</gene>
<sequence>MGGGQLAHPAGPGAGGTDEPDNLQWCQEEAPGGGRLLGPEAPHGQKHQYGGIAGDCPGSRRATGPPSPDEQQGWLGPQRPSPHGPFSTLDPAGPCPRGSCWLEDRDFVAPTPALPP</sequence>
<dbReference type="EMBL" id="BAABME010008342">
    <property type="protein sequence ID" value="GAA0172900.1"/>
    <property type="molecule type" value="Genomic_DNA"/>
</dbReference>
<accession>A0AAV3R9A3</accession>
<dbReference type="AlphaFoldDB" id="A0AAV3R9A3"/>
<dbReference type="Proteomes" id="UP001454036">
    <property type="component" value="Unassembled WGS sequence"/>
</dbReference>